<comment type="subcellular location">
    <subcellularLocation>
        <location evidence="2">Cell membrane</location>
        <topology evidence="2">Multi-pass membrane protein</topology>
    </subcellularLocation>
</comment>
<evidence type="ECO:0000256" key="2">
    <source>
        <dbReference type="ARBA" id="ARBA00004651"/>
    </source>
</evidence>
<feature type="transmembrane region" description="Helical" evidence="20">
    <location>
        <begin position="9"/>
        <end position="26"/>
    </location>
</feature>
<keyword evidence="8" id="KW-1003">Cell membrane</keyword>
<dbReference type="PANTHER" id="PTHR14269">
    <property type="entry name" value="CDP-DIACYLGLYCEROL--GLYCEROL-3-PHOSPHATE 3-PHOSPHATIDYLTRANSFERASE-RELATED"/>
    <property type="match status" value="1"/>
</dbReference>
<dbReference type="EMBL" id="QNRX01000017">
    <property type="protein sequence ID" value="RBP59934.1"/>
    <property type="molecule type" value="Genomic_DNA"/>
</dbReference>
<evidence type="ECO:0000256" key="19">
    <source>
        <dbReference type="RuleBase" id="RU003750"/>
    </source>
</evidence>
<keyword evidence="16" id="KW-1208">Phospholipid metabolism</keyword>
<name>A0A366I0W2_9FIRM</name>
<evidence type="ECO:0000256" key="5">
    <source>
        <dbReference type="ARBA" id="ARBA00010441"/>
    </source>
</evidence>
<protein>
    <recommendedName>
        <fullName evidence="7 18">CDP-diacylglycerol--glycerol-3-phosphate 3-phosphatidyltransferase</fullName>
        <ecNumber evidence="6 18">2.7.8.5</ecNumber>
    </recommendedName>
</protein>
<comment type="pathway">
    <text evidence="3">Phospholipid metabolism; phosphatidylglycerol biosynthesis; phosphatidylglycerol from CDP-diacylglycerol: step 1/2.</text>
</comment>
<dbReference type="UniPathway" id="UPA00084">
    <property type="reaction ID" value="UER00503"/>
</dbReference>
<evidence type="ECO:0000256" key="8">
    <source>
        <dbReference type="ARBA" id="ARBA00022475"/>
    </source>
</evidence>
<evidence type="ECO:0000256" key="17">
    <source>
        <dbReference type="ARBA" id="ARBA00048586"/>
    </source>
</evidence>
<evidence type="ECO:0000256" key="20">
    <source>
        <dbReference type="SAM" id="Phobius"/>
    </source>
</evidence>
<comment type="function">
    <text evidence="1">This protein catalyzes the committed step to the synthesis of the acidic phospholipids.</text>
</comment>
<dbReference type="Gene3D" id="1.20.120.1760">
    <property type="match status" value="1"/>
</dbReference>
<keyword evidence="11 20" id="KW-0812">Transmembrane</keyword>
<comment type="pathway">
    <text evidence="4">Lipid metabolism.</text>
</comment>
<feature type="transmembrane region" description="Helical" evidence="20">
    <location>
        <begin position="131"/>
        <end position="157"/>
    </location>
</feature>
<dbReference type="NCBIfam" id="TIGR00560">
    <property type="entry name" value="pgsA"/>
    <property type="match status" value="1"/>
</dbReference>
<evidence type="ECO:0000313" key="22">
    <source>
        <dbReference type="Proteomes" id="UP000253490"/>
    </source>
</evidence>
<dbReference type="InterPro" id="IPR004570">
    <property type="entry name" value="Phosphatidylglycerol_P_synth"/>
</dbReference>
<evidence type="ECO:0000256" key="16">
    <source>
        <dbReference type="ARBA" id="ARBA00023264"/>
    </source>
</evidence>
<comment type="similarity">
    <text evidence="5 19">Belongs to the CDP-alcohol phosphatidyltransferase class-I family.</text>
</comment>
<dbReference type="Proteomes" id="UP000253490">
    <property type="component" value="Unassembled WGS sequence"/>
</dbReference>
<dbReference type="InterPro" id="IPR043130">
    <property type="entry name" value="CDP-OH_PTrfase_TM_dom"/>
</dbReference>
<keyword evidence="14 20" id="KW-0472">Membrane</keyword>
<evidence type="ECO:0000256" key="15">
    <source>
        <dbReference type="ARBA" id="ARBA00023209"/>
    </source>
</evidence>
<organism evidence="21 22">
    <name type="scientific">Alkalibaculum bacchi</name>
    <dbReference type="NCBI Taxonomy" id="645887"/>
    <lineage>
        <taxon>Bacteria</taxon>
        <taxon>Bacillati</taxon>
        <taxon>Bacillota</taxon>
        <taxon>Clostridia</taxon>
        <taxon>Eubacteriales</taxon>
        <taxon>Eubacteriaceae</taxon>
        <taxon>Alkalibaculum</taxon>
    </lineage>
</organism>
<evidence type="ECO:0000256" key="3">
    <source>
        <dbReference type="ARBA" id="ARBA00005042"/>
    </source>
</evidence>
<feature type="transmembrane region" description="Helical" evidence="20">
    <location>
        <begin position="73"/>
        <end position="98"/>
    </location>
</feature>
<dbReference type="PROSITE" id="PS00379">
    <property type="entry name" value="CDP_ALCOHOL_P_TRANSF"/>
    <property type="match status" value="1"/>
</dbReference>
<dbReference type="InterPro" id="IPR000462">
    <property type="entry name" value="CDP-OH_P_trans"/>
</dbReference>
<proteinExistence type="inferred from homology"/>
<dbReference type="GO" id="GO:0006655">
    <property type="term" value="P:phosphatidylglycerol biosynthetic process"/>
    <property type="evidence" value="ECO:0007669"/>
    <property type="project" value="UniProtKB-UniPathway"/>
</dbReference>
<evidence type="ECO:0000256" key="7">
    <source>
        <dbReference type="ARBA" id="ARBA00014944"/>
    </source>
</evidence>
<keyword evidence="9" id="KW-0444">Lipid biosynthesis</keyword>
<keyword evidence="10 19" id="KW-0808">Transferase</keyword>
<keyword evidence="22" id="KW-1185">Reference proteome</keyword>
<sequence>MEMNLPNKLTLLRVIMIPIFIIFMLGEMENGQTIAAIIFIFASATDWLDGYIARRDNLVTTFGKFMDPLADKLLVCSALICLVEIGFIPSWIVIIIIAREFAVTGLRTLAASDNIVIAASWWGKIKTVTQMIAIIVALFNINFSIYIMYIATFFTILSGVDYFVINRKVFTHTNN</sequence>
<evidence type="ECO:0000256" key="4">
    <source>
        <dbReference type="ARBA" id="ARBA00005189"/>
    </source>
</evidence>
<keyword evidence="12 20" id="KW-1133">Transmembrane helix</keyword>
<keyword evidence="13" id="KW-0443">Lipid metabolism</keyword>
<dbReference type="FunFam" id="1.20.120.1760:FF:000004">
    <property type="entry name" value="CDP-diacylglycerol--glycerol-3-phosphate 3-phosphatidyltransferase"/>
    <property type="match status" value="1"/>
</dbReference>
<evidence type="ECO:0000313" key="21">
    <source>
        <dbReference type="EMBL" id="RBP59934.1"/>
    </source>
</evidence>
<gene>
    <name evidence="21" type="ORF">DES36_11729</name>
</gene>
<evidence type="ECO:0000256" key="14">
    <source>
        <dbReference type="ARBA" id="ARBA00023136"/>
    </source>
</evidence>
<dbReference type="InterPro" id="IPR048254">
    <property type="entry name" value="CDP_ALCOHOL_P_TRANSF_CS"/>
</dbReference>
<evidence type="ECO:0000256" key="13">
    <source>
        <dbReference type="ARBA" id="ARBA00023098"/>
    </source>
</evidence>
<evidence type="ECO:0000256" key="18">
    <source>
        <dbReference type="NCBIfam" id="TIGR00560"/>
    </source>
</evidence>
<comment type="caution">
    <text evidence="21">The sequence shown here is derived from an EMBL/GenBank/DDBJ whole genome shotgun (WGS) entry which is preliminary data.</text>
</comment>
<evidence type="ECO:0000256" key="6">
    <source>
        <dbReference type="ARBA" id="ARBA00013170"/>
    </source>
</evidence>
<keyword evidence="15" id="KW-0594">Phospholipid biosynthesis</keyword>
<dbReference type="EC" id="2.7.8.5" evidence="6 18"/>
<evidence type="ECO:0000256" key="11">
    <source>
        <dbReference type="ARBA" id="ARBA00022692"/>
    </source>
</evidence>
<evidence type="ECO:0000256" key="12">
    <source>
        <dbReference type="ARBA" id="ARBA00022989"/>
    </source>
</evidence>
<dbReference type="AlphaFoldDB" id="A0A366I0W2"/>
<evidence type="ECO:0000256" key="9">
    <source>
        <dbReference type="ARBA" id="ARBA00022516"/>
    </source>
</evidence>
<reference evidence="21 22" key="1">
    <citation type="submission" date="2018-06" db="EMBL/GenBank/DDBJ databases">
        <title>Genomic Encyclopedia of Type Strains, Phase IV (KMG-IV): sequencing the most valuable type-strain genomes for metagenomic binning, comparative biology and taxonomic classification.</title>
        <authorList>
            <person name="Goeker M."/>
        </authorList>
    </citation>
    <scope>NUCLEOTIDE SEQUENCE [LARGE SCALE GENOMIC DNA]</scope>
    <source>
        <strain evidence="21 22">DSM 22112</strain>
    </source>
</reference>
<evidence type="ECO:0000256" key="1">
    <source>
        <dbReference type="ARBA" id="ARBA00003973"/>
    </source>
</evidence>
<dbReference type="PIRSF" id="PIRSF000847">
    <property type="entry name" value="Phos_ph_gly_syn"/>
    <property type="match status" value="1"/>
</dbReference>
<comment type="catalytic activity">
    <reaction evidence="17">
        <text>a CDP-1,2-diacyl-sn-glycerol + sn-glycerol 3-phosphate = a 1,2-diacyl-sn-glycero-3-phospho-(1'-sn-glycero-3'-phosphate) + CMP + H(+)</text>
        <dbReference type="Rhea" id="RHEA:12593"/>
        <dbReference type="ChEBI" id="CHEBI:15378"/>
        <dbReference type="ChEBI" id="CHEBI:57597"/>
        <dbReference type="ChEBI" id="CHEBI:58332"/>
        <dbReference type="ChEBI" id="CHEBI:60110"/>
        <dbReference type="ChEBI" id="CHEBI:60377"/>
        <dbReference type="EC" id="2.7.8.5"/>
    </reaction>
</comment>
<dbReference type="Pfam" id="PF01066">
    <property type="entry name" value="CDP-OH_P_transf"/>
    <property type="match status" value="1"/>
</dbReference>
<dbReference type="PANTHER" id="PTHR14269:SF62">
    <property type="entry name" value="CDP-DIACYLGLYCEROL--GLYCEROL-3-PHOSPHATE 3-PHOSPHATIDYLTRANSFERASE 1, CHLOROPLASTIC"/>
    <property type="match status" value="1"/>
</dbReference>
<feature type="transmembrane region" description="Helical" evidence="20">
    <location>
        <begin position="32"/>
        <end position="52"/>
    </location>
</feature>
<evidence type="ECO:0000256" key="10">
    <source>
        <dbReference type="ARBA" id="ARBA00022679"/>
    </source>
</evidence>
<dbReference type="InterPro" id="IPR050324">
    <property type="entry name" value="CDP-alcohol_PTase-I"/>
</dbReference>
<dbReference type="GO" id="GO:0005886">
    <property type="term" value="C:plasma membrane"/>
    <property type="evidence" value="ECO:0007669"/>
    <property type="project" value="UniProtKB-SubCell"/>
</dbReference>
<accession>A0A366I0W2</accession>
<dbReference type="GO" id="GO:0008444">
    <property type="term" value="F:CDP-diacylglycerol-glycerol-3-phosphate 3-phosphatidyltransferase activity"/>
    <property type="evidence" value="ECO:0007669"/>
    <property type="project" value="UniProtKB-UniRule"/>
</dbReference>